<keyword evidence="8" id="KW-0238">DNA-binding</keyword>
<reference evidence="12" key="1">
    <citation type="submission" date="2019-03" db="EMBL/GenBank/DDBJ databases">
        <authorList>
            <person name="Hao L."/>
        </authorList>
    </citation>
    <scope>NUCLEOTIDE SEQUENCE</scope>
</reference>
<feature type="domain" description="Helicase C-terminal" evidence="11">
    <location>
        <begin position="444"/>
        <end position="598"/>
    </location>
</feature>
<evidence type="ECO:0000256" key="7">
    <source>
        <dbReference type="ARBA" id="ARBA00022840"/>
    </source>
</evidence>
<dbReference type="SMART" id="SM01058">
    <property type="entry name" value="CarD_TRCF"/>
    <property type="match status" value="1"/>
</dbReference>
<dbReference type="SUPFAM" id="SSF52540">
    <property type="entry name" value="P-loop containing nucleoside triphosphate hydrolases"/>
    <property type="match status" value="3"/>
</dbReference>
<name>A0A485M7T6_9ZZZZ</name>
<evidence type="ECO:0000313" key="12">
    <source>
        <dbReference type="EMBL" id="VFU19197.1"/>
    </source>
</evidence>
<dbReference type="PROSITE" id="PS51192">
    <property type="entry name" value="HELICASE_ATP_BIND_1"/>
    <property type="match status" value="1"/>
</dbReference>
<keyword evidence="4" id="KW-0227">DNA damage</keyword>
<dbReference type="SMART" id="SM00487">
    <property type="entry name" value="DEXDc"/>
    <property type="match status" value="1"/>
</dbReference>
<dbReference type="InterPro" id="IPR004576">
    <property type="entry name" value="Mfd"/>
</dbReference>
<dbReference type="Gene3D" id="3.40.50.300">
    <property type="entry name" value="P-loop containing nucleotide triphosphate hydrolases"/>
    <property type="match status" value="2"/>
</dbReference>
<dbReference type="InterPro" id="IPR011545">
    <property type="entry name" value="DEAD/DEAH_box_helicase_dom"/>
</dbReference>
<dbReference type="Pfam" id="PF02559">
    <property type="entry name" value="CarD_TRCF_RID"/>
    <property type="match status" value="1"/>
</dbReference>
<evidence type="ECO:0000256" key="9">
    <source>
        <dbReference type="ARBA" id="ARBA00023204"/>
    </source>
</evidence>
<dbReference type="SMART" id="SM00490">
    <property type="entry name" value="HELICc"/>
    <property type="match status" value="1"/>
</dbReference>
<dbReference type="InterPro" id="IPR003711">
    <property type="entry name" value="CarD-like/TRCF_RID"/>
</dbReference>
<dbReference type="PANTHER" id="PTHR47964:SF1">
    <property type="entry name" value="ATP-DEPENDENT DNA HELICASE HOMOLOG RECG, CHLOROPLASTIC"/>
    <property type="match status" value="1"/>
</dbReference>
<evidence type="ECO:0000256" key="2">
    <source>
        <dbReference type="ARBA" id="ARBA00022490"/>
    </source>
</evidence>
<dbReference type="CDD" id="cd17991">
    <property type="entry name" value="DEXHc_TRCF"/>
    <property type="match status" value="1"/>
</dbReference>
<gene>
    <name evidence="12" type="ORF">SCFA_990016</name>
</gene>
<dbReference type="Pfam" id="PF00270">
    <property type="entry name" value="DEAD"/>
    <property type="match status" value="1"/>
</dbReference>
<evidence type="ECO:0000256" key="5">
    <source>
        <dbReference type="ARBA" id="ARBA00022801"/>
    </source>
</evidence>
<dbReference type="InterPro" id="IPR027417">
    <property type="entry name" value="P-loop_NTPase"/>
</dbReference>
<evidence type="ECO:0000256" key="3">
    <source>
        <dbReference type="ARBA" id="ARBA00022741"/>
    </source>
</evidence>
<evidence type="ECO:0000256" key="8">
    <source>
        <dbReference type="ARBA" id="ARBA00023125"/>
    </source>
</evidence>
<dbReference type="AlphaFoldDB" id="A0A485M7T6"/>
<keyword evidence="9" id="KW-0234">DNA repair</keyword>
<dbReference type="InterPro" id="IPR047112">
    <property type="entry name" value="RecG/Mfd"/>
</dbReference>
<feature type="domain" description="Helicase ATP-binding" evidence="10">
    <location>
        <begin position="262"/>
        <end position="423"/>
    </location>
</feature>
<dbReference type="GO" id="GO:0005524">
    <property type="term" value="F:ATP binding"/>
    <property type="evidence" value="ECO:0007669"/>
    <property type="project" value="UniProtKB-KW"/>
</dbReference>
<dbReference type="InterPro" id="IPR014001">
    <property type="entry name" value="Helicase_ATP-bd"/>
</dbReference>
<evidence type="ECO:0000259" key="10">
    <source>
        <dbReference type="PROSITE" id="PS51192"/>
    </source>
</evidence>
<dbReference type="InterPro" id="IPR037235">
    <property type="entry name" value="TRCF-like_C_D7"/>
</dbReference>
<dbReference type="InterPro" id="IPR036101">
    <property type="entry name" value="CarD-like/TRCF_RID_sf"/>
</dbReference>
<dbReference type="InterPro" id="IPR005118">
    <property type="entry name" value="TRCF_C"/>
</dbReference>
<protein>
    <submittedName>
        <fullName evidence="12">Transcription-repair-coupling factor</fullName>
        <ecNumber evidence="12">3.6.4.-</ecNumber>
    </submittedName>
</protein>
<proteinExistence type="inferred from homology"/>
<accession>A0A485M7T6</accession>
<dbReference type="GO" id="GO:0006281">
    <property type="term" value="P:DNA repair"/>
    <property type="evidence" value="ECO:0007669"/>
    <property type="project" value="UniProtKB-KW"/>
</dbReference>
<dbReference type="InterPro" id="IPR001650">
    <property type="entry name" value="Helicase_C-like"/>
</dbReference>
<dbReference type="HAMAP" id="MF_00969">
    <property type="entry name" value="TRCF"/>
    <property type="match status" value="1"/>
</dbReference>
<dbReference type="NCBIfam" id="TIGR00580">
    <property type="entry name" value="mfd"/>
    <property type="match status" value="1"/>
</dbReference>
<sequence length="779" mass="86203">MRFNTIPLMSPAVRASDGLMEAASSLKDEGMDVFVFAGNEMLMERLAYALTNRGLAPAEAYGPTLFSRSGWGGKVYLAQGSLSSGFVLPEIGVAVLSADEAMGARKRRRKGAAGGPPLLNPFTQLNVGDAVVHQENGIGIFRGVVRLELDGFKSDFVLLEYLGGDKLYVPVYKLSLLQRYIGDTDVFVIDRLGGTRWTKAKAKARESVAKLANELLGIYAKRESSTGFSYDTSEAVVGEFEETFPYEETEDQLKAIEDVYNDMASARPMDRLVCGDVGYGKTEVALRAAFVAVMSGKQVAVLVPTTLLARQHLNTFKERLSRWPIRVEGISGLSTSSQNAETLRALEKGGVDIIIGTHALLTDRVKFRDLGLLIVDEEHRFGVKDKEKIKAKRAEVDILTLTATPIPRTLNMAISGIRDLSIIETPPVDRKSIETTVSRFDEEEIQQAITRELMRGGQVFFVHNQVSTIEAMARRISEMVPLARVGVAHGQMSRSQLEKIMTKFLNRSVNVLVTSAIISSGIDIPSANTIVINRADKFGLADLYQLRGRVGRSKTRGAALLLTPAAGQITKDARKRLAAIKEYESLGAGFQMALRDMEIRGVGDILGRAQWGHVTAIGYELYQQMLKEAVDKLQGKEVVPEIDPEIHIHLDAFIPEEYCPDSHLRLGLYKRLFSADSSELPDIFSEISDLYGDPPAAVRELFTIAEIRDRMKKMRIKKLERQNNRLRFYLSRDSIINLGVLIEIITAREGRLYPQGVAEIPIGAEHVSNEIRDILSRIA</sequence>
<keyword evidence="2" id="KW-0963">Cytoplasm</keyword>
<dbReference type="EC" id="3.6.4.-" evidence="12"/>
<evidence type="ECO:0000256" key="6">
    <source>
        <dbReference type="ARBA" id="ARBA00022806"/>
    </source>
</evidence>
<dbReference type="PROSITE" id="PS51194">
    <property type="entry name" value="HELICASE_CTER"/>
    <property type="match status" value="1"/>
</dbReference>
<dbReference type="Pfam" id="PF00271">
    <property type="entry name" value="Helicase_C"/>
    <property type="match status" value="1"/>
</dbReference>
<keyword evidence="3" id="KW-0547">Nucleotide-binding</keyword>
<organism evidence="12">
    <name type="scientific">anaerobic digester metagenome</name>
    <dbReference type="NCBI Taxonomy" id="1263854"/>
    <lineage>
        <taxon>unclassified sequences</taxon>
        <taxon>metagenomes</taxon>
        <taxon>ecological metagenomes</taxon>
    </lineage>
</organism>
<evidence type="ECO:0000256" key="4">
    <source>
        <dbReference type="ARBA" id="ARBA00022763"/>
    </source>
</evidence>
<keyword evidence="6" id="KW-0347">Helicase</keyword>
<comment type="subcellular location">
    <subcellularLocation>
        <location evidence="1">Cytoplasm</location>
    </subcellularLocation>
</comment>
<keyword evidence="5 12" id="KW-0378">Hydrolase</keyword>
<dbReference type="GO" id="GO:0003684">
    <property type="term" value="F:damaged DNA binding"/>
    <property type="evidence" value="ECO:0007669"/>
    <property type="project" value="InterPro"/>
</dbReference>
<dbReference type="Gene3D" id="3.90.1150.50">
    <property type="entry name" value="Transcription-repair-coupling factor, D7 domain"/>
    <property type="match status" value="1"/>
</dbReference>
<evidence type="ECO:0000259" key="11">
    <source>
        <dbReference type="PROSITE" id="PS51194"/>
    </source>
</evidence>
<dbReference type="Gene3D" id="2.40.10.170">
    <property type="match status" value="1"/>
</dbReference>
<dbReference type="FunFam" id="3.40.50.300:FF:000546">
    <property type="entry name" value="Transcription-repair-coupling factor"/>
    <property type="match status" value="1"/>
</dbReference>
<dbReference type="EMBL" id="CAADRM010000168">
    <property type="protein sequence ID" value="VFU19197.1"/>
    <property type="molecule type" value="Genomic_DNA"/>
</dbReference>
<dbReference type="GO" id="GO:0016787">
    <property type="term" value="F:hydrolase activity"/>
    <property type="evidence" value="ECO:0007669"/>
    <property type="project" value="UniProtKB-KW"/>
</dbReference>
<keyword evidence="7" id="KW-0067">ATP-binding</keyword>
<evidence type="ECO:0000256" key="1">
    <source>
        <dbReference type="ARBA" id="ARBA00004496"/>
    </source>
</evidence>
<dbReference type="GO" id="GO:0003678">
    <property type="term" value="F:DNA helicase activity"/>
    <property type="evidence" value="ECO:0007669"/>
    <property type="project" value="TreeGrafter"/>
</dbReference>
<dbReference type="SUPFAM" id="SSF143517">
    <property type="entry name" value="TRCF domain-like"/>
    <property type="match status" value="1"/>
</dbReference>
<dbReference type="GO" id="GO:0005737">
    <property type="term" value="C:cytoplasm"/>
    <property type="evidence" value="ECO:0007669"/>
    <property type="project" value="UniProtKB-SubCell"/>
</dbReference>
<dbReference type="SUPFAM" id="SSF141259">
    <property type="entry name" value="CarD-like"/>
    <property type="match status" value="1"/>
</dbReference>
<dbReference type="PANTHER" id="PTHR47964">
    <property type="entry name" value="ATP-DEPENDENT DNA HELICASE HOMOLOG RECG, CHLOROPLASTIC"/>
    <property type="match status" value="1"/>
</dbReference>
<dbReference type="SMART" id="SM00982">
    <property type="entry name" value="TRCF"/>
    <property type="match status" value="1"/>
</dbReference>
<dbReference type="Pfam" id="PF03461">
    <property type="entry name" value="TRCF"/>
    <property type="match status" value="1"/>
</dbReference>